<evidence type="ECO:0000313" key="1">
    <source>
        <dbReference type="EMBL" id="KAF5925102.1"/>
    </source>
</evidence>
<reference evidence="1 2" key="1">
    <citation type="journal article" date="2020" name="Mol. Biol. Evol.">
        <title>Interspecific Gene Flow and the Evolution of Specialization in Black and White Rhinoceros.</title>
        <authorList>
            <person name="Moodley Y."/>
            <person name="Westbury M.V."/>
            <person name="Russo I.M."/>
            <person name="Gopalakrishnan S."/>
            <person name="Rakotoarivelo A."/>
            <person name="Olsen R.A."/>
            <person name="Prost S."/>
            <person name="Tunstall T."/>
            <person name="Ryder O.A."/>
            <person name="Dalen L."/>
            <person name="Bruford M.W."/>
        </authorList>
    </citation>
    <scope>NUCLEOTIDE SEQUENCE [LARGE SCALE GENOMIC DNA]</scope>
    <source>
        <strain evidence="1">SBR-YM</strain>
        <tissue evidence="1">Skin</tissue>
    </source>
</reference>
<comment type="caution">
    <text evidence="1">The sequence shown here is derived from an EMBL/GenBank/DDBJ whole genome shotgun (WGS) entry which is preliminary data.</text>
</comment>
<organism evidence="1 2">
    <name type="scientific">Diceros bicornis minor</name>
    <name type="common">South-central black rhinoceros</name>
    <dbReference type="NCBI Taxonomy" id="77932"/>
    <lineage>
        <taxon>Eukaryota</taxon>
        <taxon>Metazoa</taxon>
        <taxon>Chordata</taxon>
        <taxon>Craniata</taxon>
        <taxon>Vertebrata</taxon>
        <taxon>Euteleostomi</taxon>
        <taxon>Mammalia</taxon>
        <taxon>Eutheria</taxon>
        <taxon>Laurasiatheria</taxon>
        <taxon>Perissodactyla</taxon>
        <taxon>Rhinocerotidae</taxon>
        <taxon>Diceros</taxon>
    </lineage>
</organism>
<keyword evidence="2" id="KW-1185">Reference proteome</keyword>
<dbReference type="AlphaFoldDB" id="A0A7J7FAK1"/>
<protein>
    <submittedName>
        <fullName evidence="1">Uncharacterized protein</fullName>
    </submittedName>
</protein>
<proteinExistence type="predicted"/>
<gene>
    <name evidence="1" type="ORF">HPG69_008779</name>
</gene>
<evidence type="ECO:0000313" key="2">
    <source>
        <dbReference type="Proteomes" id="UP000551758"/>
    </source>
</evidence>
<dbReference type="EMBL" id="JACDTQ010000823">
    <property type="protein sequence ID" value="KAF5925102.1"/>
    <property type="molecule type" value="Genomic_DNA"/>
</dbReference>
<dbReference type="Proteomes" id="UP000551758">
    <property type="component" value="Unassembled WGS sequence"/>
</dbReference>
<sequence length="167" mass="19347">MLCWAKNHIQMIKPEERAVTCTGFLPKKGNGPGFNHILDYISATQALSQMKKERSIYKNKIEATFTVYHWRGCVVPHSQPFPCRNGSFTNETKSSPTGKNLPIIGKTMWCQTGNDNYLKHDSIFPSQEMNLMLSGNHVRFFPYNNNSDLYRTRKDLDIDFEDNKHRE</sequence>
<accession>A0A7J7FAK1</accession>
<name>A0A7J7FAK1_DICBM</name>